<evidence type="ECO:0000313" key="12">
    <source>
        <dbReference type="EnsemblPlants" id="ONIVA07G03920.1"/>
    </source>
</evidence>
<evidence type="ECO:0000256" key="4">
    <source>
        <dbReference type="ARBA" id="ARBA00022448"/>
    </source>
</evidence>
<protein>
    <submittedName>
        <fullName evidence="12">Uncharacterized protein</fullName>
    </submittedName>
</protein>
<dbReference type="HOGENOM" id="CLU_017679_0_1_1"/>
<feature type="transmembrane region" description="Helical" evidence="11">
    <location>
        <begin position="290"/>
        <end position="313"/>
    </location>
</feature>
<dbReference type="InterPro" id="IPR030183">
    <property type="entry name" value="SLAC/SLAH"/>
</dbReference>
<dbReference type="Gene3D" id="1.50.10.150">
    <property type="entry name" value="Voltage-dependent anion channel"/>
    <property type="match status" value="1"/>
</dbReference>
<feature type="transmembrane region" description="Helical" evidence="11">
    <location>
        <begin position="395"/>
        <end position="415"/>
    </location>
</feature>
<evidence type="ECO:0000256" key="9">
    <source>
        <dbReference type="ARBA" id="ARBA00023136"/>
    </source>
</evidence>
<comment type="subcellular location">
    <subcellularLocation>
        <location evidence="2">Cell membrane</location>
    </subcellularLocation>
    <subcellularLocation>
        <location evidence="1">Endomembrane system</location>
        <topology evidence="1">Multi-pass membrane protein</topology>
    </subcellularLocation>
</comment>
<evidence type="ECO:0000256" key="5">
    <source>
        <dbReference type="ARBA" id="ARBA00022475"/>
    </source>
</evidence>
<evidence type="ECO:0000256" key="3">
    <source>
        <dbReference type="ARBA" id="ARBA00007808"/>
    </source>
</evidence>
<keyword evidence="9 11" id="KW-0472">Membrane</keyword>
<dbReference type="eggNOG" id="ENOG502QQKN">
    <property type="taxonomic scope" value="Eukaryota"/>
</dbReference>
<evidence type="ECO:0000256" key="11">
    <source>
        <dbReference type="SAM" id="Phobius"/>
    </source>
</evidence>
<dbReference type="PANTHER" id="PTHR31269">
    <property type="entry name" value="S-TYPE ANION CHANNEL SLAH3"/>
    <property type="match status" value="1"/>
</dbReference>
<keyword evidence="5" id="KW-1003">Cell membrane</keyword>
<dbReference type="PANTHER" id="PTHR31269:SF23">
    <property type="entry name" value="OS07G0181100 PROTEIN"/>
    <property type="match status" value="1"/>
</dbReference>
<evidence type="ECO:0000256" key="2">
    <source>
        <dbReference type="ARBA" id="ARBA00004236"/>
    </source>
</evidence>
<dbReference type="OMA" id="TRYLHVA"/>
<keyword evidence="8" id="KW-0406">Ion transport</keyword>
<reference evidence="12" key="2">
    <citation type="submission" date="2018-04" db="EMBL/GenBank/DDBJ databases">
        <title>OnivRS2 (Oryza nivara Reference Sequence Version 2).</title>
        <authorList>
            <person name="Zhang J."/>
            <person name="Kudrna D."/>
            <person name="Lee S."/>
            <person name="Talag J."/>
            <person name="Rajasekar S."/>
            <person name="Welchert J."/>
            <person name="Hsing Y.-I."/>
            <person name="Wing R.A."/>
        </authorList>
    </citation>
    <scope>NUCLEOTIDE SEQUENCE [LARGE SCALE GENOMIC DNA]</scope>
    <source>
        <strain evidence="12">SL10</strain>
    </source>
</reference>
<evidence type="ECO:0000256" key="10">
    <source>
        <dbReference type="SAM" id="MobiDB-lite"/>
    </source>
</evidence>
<dbReference type="Gramene" id="ONIVA07G03920.1">
    <property type="protein sequence ID" value="ONIVA07G03920.1"/>
    <property type="gene ID" value="ONIVA07G03920"/>
</dbReference>
<dbReference type="Proteomes" id="UP000006591">
    <property type="component" value="Chromosome 7"/>
</dbReference>
<sequence length="564" mass="60892">MEVSICKPDDGQSLLANVEASDDHAAFDAMATSSRRPASLRPLRHPNVTSLAPLPPLHRCVPRQTEVIFPPLDSPDSSELKKVMSISLPATPTGFAAPVAGVSDSSGIDLRRQAMASNMTQRLQQRSPTSQSNNGRLTDETTAFQSPPPTPGGGRSSMSRDKRYDSFKTWSGRLERQISHLAGIGPDIPSPAGQVVDAAMDGHHHSHTVSTPEVGRFFAALEGPELDQLRSEEELVLPVDRTWPFLLRFPVSAFGICLGMGSQAILWKRIAESPPTTRYLHVAADVNLVLWWLSVALTCAVSAVYACKVVFFFEAVRREYLHPVRVNFFFAPLIACLFLAIGVPRSVAASTAALPAWLWYALMAPMLCLELKIYGQWMSSGQRRLSMVANPSNHLSVVATPSVASVAWAAIAGEFALGARLAYFVAMFLYASLAARAVSLFGGVRFSLAWWAYTFPMTSAAAATIRYAAEVDTRLARALCVALAAAATLTVGCLFATTVVHAVVLRSLFPNDVAIAITDHRKVKPKPKPKTTMEVHYKMDGNGDIECGAPAMTPSPCMPMATAA</sequence>
<feature type="transmembrane region" description="Helical" evidence="11">
    <location>
        <begin position="356"/>
        <end position="374"/>
    </location>
</feature>
<evidence type="ECO:0000256" key="1">
    <source>
        <dbReference type="ARBA" id="ARBA00004127"/>
    </source>
</evidence>
<dbReference type="AlphaFoldDB" id="A0A0E0HXF0"/>
<feature type="compositionally biased region" description="Polar residues" evidence="10">
    <location>
        <begin position="118"/>
        <end position="145"/>
    </location>
</feature>
<dbReference type="InterPro" id="IPR038665">
    <property type="entry name" value="Voltage-dep_anion_channel_sf"/>
</dbReference>
<feature type="region of interest" description="Disordered" evidence="10">
    <location>
        <begin position="118"/>
        <end position="161"/>
    </location>
</feature>
<feature type="transmembrane region" description="Helical" evidence="11">
    <location>
        <begin position="475"/>
        <end position="500"/>
    </location>
</feature>
<dbReference type="Pfam" id="PF03595">
    <property type="entry name" value="SLAC1"/>
    <property type="match status" value="2"/>
</dbReference>
<evidence type="ECO:0000256" key="8">
    <source>
        <dbReference type="ARBA" id="ARBA00023065"/>
    </source>
</evidence>
<keyword evidence="6 11" id="KW-0812">Transmembrane</keyword>
<comment type="similarity">
    <text evidence="3">Belongs to the SLAC1 S-type anion channel family.</text>
</comment>
<name>A0A0E0HXF0_ORYNI</name>
<feature type="transmembrane region" description="Helical" evidence="11">
    <location>
        <begin position="448"/>
        <end position="469"/>
    </location>
</feature>
<dbReference type="GO" id="GO:0012505">
    <property type="term" value="C:endomembrane system"/>
    <property type="evidence" value="ECO:0007669"/>
    <property type="project" value="UniProtKB-SubCell"/>
</dbReference>
<evidence type="ECO:0000256" key="6">
    <source>
        <dbReference type="ARBA" id="ARBA00022692"/>
    </source>
</evidence>
<keyword evidence="4" id="KW-0813">Transport</keyword>
<feature type="transmembrane region" description="Helical" evidence="11">
    <location>
        <begin position="325"/>
        <end position="344"/>
    </location>
</feature>
<dbReference type="EnsemblPlants" id="ONIVA07G03920.1">
    <property type="protein sequence ID" value="ONIVA07G03920.1"/>
    <property type="gene ID" value="ONIVA07G03920"/>
</dbReference>
<keyword evidence="7 11" id="KW-1133">Transmembrane helix</keyword>
<evidence type="ECO:0000256" key="7">
    <source>
        <dbReference type="ARBA" id="ARBA00022989"/>
    </source>
</evidence>
<dbReference type="InterPro" id="IPR004695">
    <property type="entry name" value="SLAC1/Mae1/Ssu1/TehA"/>
</dbReference>
<accession>A0A0E0HXF0</accession>
<organism evidence="12">
    <name type="scientific">Oryza nivara</name>
    <name type="common">Indian wild rice</name>
    <name type="synonym">Oryza sativa f. spontanea</name>
    <dbReference type="NCBI Taxonomy" id="4536"/>
    <lineage>
        <taxon>Eukaryota</taxon>
        <taxon>Viridiplantae</taxon>
        <taxon>Streptophyta</taxon>
        <taxon>Embryophyta</taxon>
        <taxon>Tracheophyta</taxon>
        <taxon>Spermatophyta</taxon>
        <taxon>Magnoliopsida</taxon>
        <taxon>Liliopsida</taxon>
        <taxon>Poales</taxon>
        <taxon>Poaceae</taxon>
        <taxon>BOP clade</taxon>
        <taxon>Oryzoideae</taxon>
        <taxon>Oryzeae</taxon>
        <taxon>Oryzinae</taxon>
        <taxon>Oryza</taxon>
    </lineage>
</organism>
<keyword evidence="13" id="KW-1185">Reference proteome</keyword>
<reference evidence="12" key="1">
    <citation type="submission" date="2015-04" db="UniProtKB">
        <authorList>
            <consortium name="EnsemblPlants"/>
        </authorList>
    </citation>
    <scope>IDENTIFICATION</scope>
    <source>
        <strain evidence="12">SL10</strain>
    </source>
</reference>
<feature type="transmembrane region" description="Helical" evidence="11">
    <location>
        <begin position="245"/>
        <end position="270"/>
    </location>
</feature>
<dbReference type="GO" id="GO:0006873">
    <property type="term" value="P:intracellular monoatomic ion homeostasis"/>
    <property type="evidence" value="ECO:0007669"/>
    <property type="project" value="InterPro"/>
</dbReference>
<feature type="transmembrane region" description="Helical" evidence="11">
    <location>
        <begin position="421"/>
        <end position="441"/>
    </location>
</feature>
<dbReference type="STRING" id="4536.A0A0E0HXF0"/>
<dbReference type="GO" id="GO:0005886">
    <property type="term" value="C:plasma membrane"/>
    <property type="evidence" value="ECO:0007669"/>
    <property type="project" value="UniProtKB-SubCell"/>
</dbReference>
<evidence type="ECO:0000313" key="13">
    <source>
        <dbReference type="Proteomes" id="UP000006591"/>
    </source>
</evidence>
<dbReference type="GO" id="GO:0008308">
    <property type="term" value="F:voltage-gated monoatomic anion channel activity"/>
    <property type="evidence" value="ECO:0007669"/>
    <property type="project" value="InterPro"/>
</dbReference>
<proteinExistence type="inferred from homology"/>